<keyword evidence="3" id="KW-1185">Reference proteome</keyword>
<feature type="transmembrane region" description="Helical" evidence="1">
    <location>
        <begin position="273"/>
        <end position="293"/>
    </location>
</feature>
<keyword evidence="1" id="KW-0812">Transmembrane</keyword>
<dbReference type="Proteomes" id="UP000194136">
    <property type="component" value="Chromosome 1"/>
</dbReference>
<dbReference type="InterPro" id="IPR010266">
    <property type="entry name" value="NnrS"/>
</dbReference>
<evidence type="ECO:0000313" key="3">
    <source>
        <dbReference type="Proteomes" id="UP000194136"/>
    </source>
</evidence>
<feature type="transmembrane region" description="Helical" evidence="1">
    <location>
        <begin position="339"/>
        <end position="360"/>
    </location>
</feature>
<feature type="transmembrane region" description="Helical" evidence="1">
    <location>
        <begin position="94"/>
        <end position="113"/>
    </location>
</feature>
<keyword evidence="1" id="KW-0472">Membrane</keyword>
<organism evidence="2 3">
    <name type="scientific">Vibrio syngnathi</name>
    <dbReference type="NCBI Taxonomy" id="3034029"/>
    <lineage>
        <taxon>Bacteria</taxon>
        <taxon>Pseudomonadati</taxon>
        <taxon>Pseudomonadota</taxon>
        <taxon>Gammaproteobacteria</taxon>
        <taxon>Vibrionales</taxon>
        <taxon>Vibrionaceae</taxon>
        <taxon>Vibrio</taxon>
    </lineage>
</organism>
<feature type="transmembrane region" description="Helical" evidence="1">
    <location>
        <begin position="149"/>
        <end position="169"/>
    </location>
</feature>
<evidence type="ECO:0000256" key="1">
    <source>
        <dbReference type="SAM" id="Phobius"/>
    </source>
</evidence>
<name>A0AA34XMT8_9VIBR</name>
<feature type="transmembrane region" description="Helical" evidence="1">
    <location>
        <begin position="244"/>
        <end position="261"/>
    </location>
</feature>
<feature type="transmembrane region" description="Helical" evidence="1">
    <location>
        <begin position="65"/>
        <end position="82"/>
    </location>
</feature>
<keyword evidence="1" id="KW-1133">Transmembrane helix</keyword>
<dbReference type="EMBL" id="CP017916">
    <property type="protein sequence ID" value="ARP37707.1"/>
    <property type="molecule type" value="Genomic_DNA"/>
</dbReference>
<evidence type="ECO:0000313" key="2">
    <source>
        <dbReference type="EMBL" id="ARP37707.1"/>
    </source>
</evidence>
<feature type="transmembrane region" description="Helical" evidence="1">
    <location>
        <begin position="21"/>
        <end position="45"/>
    </location>
</feature>
<feature type="transmembrane region" description="Helical" evidence="1">
    <location>
        <begin position="372"/>
        <end position="391"/>
    </location>
</feature>
<gene>
    <name evidence="2" type="ORF">K08M4_09460</name>
</gene>
<feature type="transmembrane region" description="Helical" evidence="1">
    <location>
        <begin position="305"/>
        <end position="327"/>
    </location>
</feature>
<dbReference type="AlphaFoldDB" id="A0AA34XMT8"/>
<sequence length="395" mass="43321">MMKDLNHSSNNGVSMTAFFELAFRPFFLFASLFSIAALVGWAAFWNGSATLNVYGGAMWWHIHEMLFGFAATVVVGFLLTAVQNWTGVRSINGRGLMILLAIWLCARIAMFLPNVFSPWLVAGLDLLFLPIAVIYLAHNIVSVKLWRNLLFVPILLLMTFANAAMHYGVLFQQPILISQASTSMVLLVTLVMCIMGGRVFPMFTANGTQTPRTPALPWLEKLSIVSTIFAVVLSFKIVLVPQDIVATVFIVSGLANAVRAVRWKIWVAFKTPLVWSLHLSYWAISLGLVLYGVSIISPLVTQSQAIHALTVGGMGVMILSMISRVSLGHTGRTIAIGKIMTAALIAIVFAFIVRVFGGYFTNNIVSIITLSSALWVVAYSCFVVLYLPILIKPKA</sequence>
<dbReference type="KEGG" id="vsy:K08M4_09460"/>
<accession>A0AA34XMT8</accession>
<protein>
    <submittedName>
        <fullName evidence="2">NnrS protein</fullName>
    </submittedName>
</protein>
<proteinExistence type="predicted"/>
<reference evidence="2 3" key="1">
    <citation type="submission" date="2016-10" db="EMBL/GenBank/DDBJ databases">
        <title>The High Quality Genome of Vibrio splendidus K08M4.</title>
        <authorList>
            <person name="Wendling C."/>
            <person name="Chibani C.M."/>
            <person name="Hertel R."/>
            <person name="Sproer C."/>
            <person name="Bunk B."/>
            <person name="Overmann J."/>
            <person name="Roth O."/>
            <person name="Liesegang H."/>
        </authorList>
    </citation>
    <scope>NUCLEOTIDE SEQUENCE [LARGE SCALE GENOMIC DNA]</scope>
    <source>
        <strain evidence="2 3">K08M4</strain>
    </source>
</reference>
<dbReference type="Pfam" id="PF05940">
    <property type="entry name" value="NnrS"/>
    <property type="match status" value="1"/>
</dbReference>
<feature type="transmembrane region" description="Helical" evidence="1">
    <location>
        <begin position="119"/>
        <end position="137"/>
    </location>
</feature>
<feature type="transmembrane region" description="Helical" evidence="1">
    <location>
        <begin position="218"/>
        <end position="238"/>
    </location>
</feature>
<feature type="transmembrane region" description="Helical" evidence="1">
    <location>
        <begin position="175"/>
        <end position="197"/>
    </location>
</feature>